<dbReference type="EMBL" id="SGPL01000512">
    <property type="protein sequence ID" value="THH11454.1"/>
    <property type="molecule type" value="Genomic_DNA"/>
</dbReference>
<keyword evidence="3" id="KW-1185">Reference proteome</keyword>
<name>A0A4S4LHH7_9AGAM</name>
<dbReference type="Proteomes" id="UP000310158">
    <property type="component" value="Unassembled WGS sequence"/>
</dbReference>
<proteinExistence type="predicted"/>
<dbReference type="InterPro" id="IPR026000">
    <property type="entry name" value="Apc5_dom"/>
</dbReference>
<protein>
    <recommendedName>
        <fullName evidence="1">Anaphase-promoting complex subunit 5 domain-containing protein</fullName>
    </recommendedName>
</protein>
<gene>
    <name evidence="2" type="ORF">EW146_g8037</name>
</gene>
<dbReference type="Pfam" id="PF13374">
    <property type="entry name" value="TPR_10"/>
    <property type="match status" value="1"/>
</dbReference>
<feature type="domain" description="Anaphase-promoting complex subunit 5" evidence="1">
    <location>
        <begin position="537"/>
        <end position="571"/>
    </location>
</feature>
<organism evidence="2 3">
    <name type="scientific">Bondarzewia mesenterica</name>
    <dbReference type="NCBI Taxonomy" id="1095465"/>
    <lineage>
        <taxon>Eukaryota</taxon>
        <taxon>Fungi</taxon>
        <taxon>Dikarya</taxon>
        <taxon>Basidiomycota</taxon>
        <taxon>Agaricomycotina</taxon>
        <taxon>Agaricomycetes</taxon>
        <taxon>Russulales</taxon>
        <taxon>Bondarzewiaceae</taxon>
        <taxon>Bondarzewia</taxon>
    </lineage>
</organism>
<dbReference type="SUPFAM" id="SSF48452">
    <property type="entry name" value="TPR-like"/>
    <property type="match status" value="1"/>
</dbReference>
<evidence type="ECO:0000313" key="3">
    <source>
        <dbReference type="Proteomes" id="UP000310158"/>
    </source>
</evidence>
<reference evidence="2 3" key="1">
    <citation type="submission" date="2019-02" db="EMBL/GenBank/DDBJ databases">
        <title>Genome sequencing of the rare red list fungi Bondarzewia mesenterica.</title>
        <authorList>
            <person name="Buettner E."/>
            <person name="Kellner H."/>
        </authorList>
    </citation>
    <scope>NUCLEOTIDE SEQUENCE [LARGE SCALE GENOMIC DNA]</scope>
    <source>
        <strain evidence="2 3">DSM 108281</strain>
    </source>
</reference>
<dbReference type="SMART" id="SM00028">
    <property type="entry name" value="TPR"/>
    <property type="match status" value="3"/>
</dbReference>
<feature type="domain" description="Anaphase-promoting complex subunit 5" evidence="1">
    <location>
        <begin position="492"/>
        <end position="525"/>
    </location>
</feature>
<dbReference type="Gene3D" id="1.25.40.10">
    <property type="entry name" value="Tetratricopeptide repeat domain"/>
    <property type="match status" value="3"/>
</dbReference>
<dbReference type="InterPro" id="IPR011990">
    <property type="entry name" value="TPR-like_helical_dom_sf"/>
</dbReference>
<accession>A0A4S4LHH7</accession>
<dbReference type="OrthoDB" id="3038309at2759"/>
<dbReference type="Pfam" id="PF12862">
    <property type="entry name" value="ANAPC5"/>
    <property type="match status" value="2"/>
</dbReference>
<dbReference type="AlphaFoldDB" id="A0A4S4LHH7"/>
<comment type="caution">
    <text evidence="2">The sequence shown here is derived from an EMBL/GenBank/DDBJ whole genome shotgun (WGS) entry which is preliminary data.</text>
</comment>
<evidence type="ECO:0000313" key="2">
    <source>
        <dbReference type="EMBL" id="THH11454.1"/>
    </source>
</evidence>
<dbReference type="PANTHER" id="PTHR19959">
    <property type="entry name" value="KINESIN LIGHT CHAIN"/>
    <property type="match status" value="1"/>
</dbReference>
<dbReference type="PANTHER" id="PTHR19959:SF119">
    <property type="entry name" value="FUNGAL LIPASE-LIKE DOMAIN-CONTAINING PROTEIN"/>
    <property type="match status" value="1"/>
</dbReference>
<evidence type="ECO:0000259" key="1">
    <source>
        <dbReference type="Pfam" id="PF12862"/>
    </source>
</evidence>
<dbReference type="InterPro" id="IPR019734">
    <property type="entry name" value="TPR_rpt"/>
</dbReference>
<sequence length="641" mass="72193">MAGPFSARDFIDLGLAIKATIDQASDNQEQLKSLAQDLYDEIHFLCKIDLERITSSESGKNLKRDLTALKSDLIDYHERCNKYIIRPEQNDRLASVKFALLGWKRRNDIHQEIITIKEKVNVCFRHFMVARFVDMGQGVNDNITRRINEALSDHSVAAGLVGTNRMNPRVINTALASARNELKKLSSTHSFENNYLLFKVKTIKDTLLSSSSSRPISFRGSIIAYSDMNDSDDAMEDAVLDSLRLIRTFSNKEGLSTQSTAENLYRLALTLGDLDLREDACAASELGAMVCRDLARKDADRYTPFLADALDQYSVLLTQLLDGDVRRALGISEEAVKLYRELTLKDPRKFKPRLASSLINLSSVMLVLRRHEDRLNILVESVKSLRLLTSTDPDQFNPRLARALNNLADSLATVKGRGKEALSTAKEAVDIAEALADNDPNGFNPLLATCLFTQSKCLDSLNCHDDAVSSIGMAISIRRDLTKRNPSRYRPLLSEALFSLSVSHSAQGDHLRALGAIEEALKIDRTFSYTSSVPRQTLGLHLAQLASCFNKLDHRNDALKVMEETVKIRRELVMSNPKEFRPDLAVSLHNLSVNLYKLRRFEEARKIIREAVESVVHFLTPLLRTRAPSNTLCWKSRWRTR</sequence>